<protein>
    <submittedName>
        <fullName evidence="2">ASCH domain protein</fullName>
    </submittedName>
</protein>
<dbReference type="InterPro" id="IPR015947">
    <property type="entry name" value="PUA-like_sf"/>
</dbReference>
<evidence type="ECO:0000259" key="1">
    <source>
        <dbReference type="SMART" id="SM01022"/>
    </source>
</evidence>
<accession>A0AAU8P974</accession>
<gene>
    <name evidence="2" type="ordered locus">Desku_0877</name>
</gene>
<sequence length="103" mass="12302">MILFKPEHVEPILSGRKTQTRRLGRKRWKVGSIHQCRLNYRVEPFAYVKVTAVRRERLGDITEEDAWKEGYPSVEAYREAFEQIYGFWNPDVDVWVVDFELAK</sequence>
<proteinExistence type="predicted"/>
<organism evidence="2 3">
    <name type="scientific">Desulfofundulus kuznetsovii (strain DSM 6115 / VKM B-1805 / 17)</name>
    <name type="common">Desulfotomaculum kuznetsovii</name>
    <dbReference type="NCBI Taxonomy" id="760568"/>
    <lineage>
        <taxon>Bacteria</taxon>
        <taxon>Bacillati</taxon>
        <taxon>Bacillota</taxon>
        <taxon>Clostridia</taxon>
        <taxon>Eubacteriales</taxon>
        <taxon>Peptococcaceae</taxon>
        <taxon>Desulfofundulus</taxon>
    </lineage>
</organism>
<name>A0AAU8P974_DESK7</name>
<evidence type="ECO:0000313" key="2">
    <source>
        <dbReference type="EMBL" id="AEG14477.1"/>
    </source>
</evidence>
<dbReference type="CDD" id="cd06552">
    <property type="entry name" value="ASCH_yqfb_like"/>
    <property type="match status" value="1"/>
</dbReference>
<dbReference type="Gene3D" id="2.30.130.30">
    <property type="entry name" value="Hypothetical protein"/>
    <property type="match status" value="1"/>
</dbReference>
<dbReference type="SMART" id="SM01022">
    <property type="entry name" value="ASCH"/>
    <property type="match status" value="1"/>
</dbReference>
<dbReference type="KEGG" id="dku:Desku_0877"/>
<dbReference type="Pfam" id="PF04266">
    <property type="entry name" value="ASCH"/>
    <property type="match status" value="1"/>
</dbReference>
<keyword evidence="3" id="KW-1185">Reference proteome</keyword>
<feature type="domain" description="ASCH" evidence="1">
    <location>
        <begin position="2"/>
        <end position="103"/>
    </location>
</feature>
<dbReference type="AlphaFoldDB" id="A0AAU8P974"/>
<evidence type="ECO:0000313" key="3">
    <source>
        <dbReference type="Proteomes" id="UP000009229"/>
    </source>
</evidence>
<dbReference type="EMBL" id="CP002770">
    <property type="protein sequence ID" value="AEG14477.1"/>
    <property type="molecule type" value="Genomic_DNA"/>
</dbReference>
<dbReference type="InterPro" id="IPR007374">
    <property type="entry name" value="ASCH_domain"/>
</dbReference>
<dbReference type="RefSeq" id="WP_013821992.1">
    <property type="nucleotide sequence ID" value="NC_015573.1"/>
</dbReference>
<reference evidence="3" key="1">
    <citation type="submission" date="2011-05" db="EMBL/GenBank/DDBJ databases">
        <title>Complete sequence of Desulfotomaculum kuznetsovii DSM 6115.</title>
        <authorList>
            <person name="Lucas S."/>
            <person name="Han J."/>
            <person name="Lapidus A."/>
            <person name="Cheng J.-F."/>
            <person name="Goodwin L."/>
            <person name="Pitluck S."/>
            <person name="Peters L."/>
            <person name="Mikhailova N."/>
            <person name="Lu M."/>
            <person name="Saunders E."/>
            <person name="Han C."/>
            <person name="Tapia R."/>
            <person name="Land M."/>
            <person name="Hauser L."/>
            <person name="Kyrpides N."/>
            <person name="Ivanova N."/>
            <person name="Pagani I."/>
            <person name="Nazina T."/>
            <person name="Ivanova A."/>
            <person name="Parshina S."/>
            <person name="Kuever J."/>
            <person name="Muyzer G."/>
            <person name="Plugge C."/>
            <person name="Stams A."/>
            <person name="Woyke T."/>
        </authorList>
    </citation>
    <scope>NUCLEOTIDE SEQUENCE [LARGE SCALE GENOMIC DNA]</scope>
    <source>
        <strain evidence="3">DSM 6115 / VKM B-1805 / 17</strain>
    </source>
</reference>
<dbReference type="SUPFAM" id="SSF88697">
    <property type="entry name" value="PUA domain-like"/>
    <property type="match status" value="1"/>
</dbReference>
<dbReference type="Proteomes" id="UP000009229">
    <property type="component" value="Chromosome"/>
</dbReference>